<feature type="transmembrane region" description="Helical" evidence="2">
    <location>
        <begin position="219"/>
        <end position="245"/>
    </location>
</feature>
<keyword evidence="2" id="KW-1133">Transmembrane helix</keyword>
<feature type="transmembrane region" description="Helical" evidence="2">
    <location>
        <begin position="396"/>
        <end position="415"/>
    </location>
</feature>
<accession>A0A517PAX8</accession>
<reference evidence="3 4" key="1">
    <citation type="submission" date="2019-02" db="EMBL/GenBank/DDBJ databases">
        <title>Deep-cultivation of Planctomycetes and their phenomic and genomic characterization uncovers novel biology.</title>
        <authorList>
            <person name="Wiegand S."/>
            <person name="Jogler M."/>
            <person name="Boedeker C."/>
            <person name="Pinto D."/>
            <person name="Vollmers J."/>
            <person name="Rivas-Marin E."/>
            <person name="Kohn T."/>
            <person name="Peeters S.H."/>
            <person name="Heuer A."/>
            <person name="Rast P."/>
            <person name="Oberbeckmann S."/>
            <person name="Bunk B."/>
            <person name="Jeske O."/>
            <person name="Meyerdierks A."/>
            <person name="Storesund J.E."/>
            <person name="Kallscheuer N."/>
            <person name="Luecker S."/>
            <person name="Lage O.M."/>
            <person name="Pohl T."/>
            <person name="Merkel B.J."/>
            <person name="Hornburger P."/>
            <person name="Mueller R.-W."/>
            <person name="Bruemmer F."/>
            <person name="Labrenz M."/>
            <person name="Spormann A.M."/>
            <person name="Op den Camp H."/>
            <person name="Overmann J."/>
            <person name="Amann R."/>
            <person name="Jetten M.S.M."/>
            <person name="Mascher T."/>
            <person name="Medema M.H."/>
            <person name="Devos D.P."/>
            <person name="Kaster A.-K."/>
            <person name="Ovreas L."/>
            <person name="Rohde M."/>
            <person name="Galperin M.Y."/>
            <person name="Jogler C."/>
        </authorList>
    </citation>
    <scope>NUCLEOTIDE SEQUENCE [LARGE SCALE GENOMIC DNA]</scope>
    <source>
        <strain evidence="3 4">CA12</strain>
    </source>
</reference>
<dbReference type="EMBL" id="CP036265">
    <property type="protein sequence ID" value="QDT16511.1"/>
    <property type="molecule type" value="Genomic_DNA"/>
</dbReference>
<organism evidence="3 4">
    <name type="scientific">Alienimonas californiensis</name>
    <dbReference type="NCBI Taxonomy" id="2527989"/>
    <lineage>
        <taxon>Bacteria</taxon>
        <taxon>Pseudomonadati</taxon>
        <taxon>Planctomycetota</taxon>
        <taxon>Planctomycetia</taxon>
        <taxon>Planctomycetales</taxon>
        <taxon>Planctomycetaceae</taxon>
        <taxon>Alienimonas</taxon>
    </lineage>
</organism>
<feature type="transmembrane region" description="Helical" evidence="2">
    <location>
        <begin position="135"/>
        <end position="152"/>
    </location>
</feature>
<feature type="transmembrane region" description="Helical" evidence="2">
    <location>
        <begin position="164"/>
        <end position="183"/>
    </location>
</feature>
<protein>
    <recommendedName>
        <fullName evidence="5">Glycosyltransferase RgtA/B/C/D-like domain-containing protein</fullName>
    </recommendedName>
</protein>
<dbReference type="RefSeq" id="WP_165700732.1">
    <property type="nucleotide sequence ID" value="NZ_CP036265.1"/>
</dbReference>
<keyword evidence="4" id="KW-1185">Reference proteome</keyword>
<dbReference type="KEGG" id="acaf:CA12_26160"/>
<feature type="compositionally biased region" description="Polar residues" evidence="1">
    <location>
        <begin position="11"/>
        <end position="25"/>
    </location>
</feature>
<feature type="transmembrane region" description="Helical" evidence="2">
    <location>
        <begin position="323"/>
        <end position="343"/>
    </location>
</feature>
<feature type="transmembrane region" description="Helical" evidence="2">
    <location>
        <begin position="28"/>
        <end position="49"/>
    </location>
</feature>
<gene>
    <name evidence="3" type="ORF">CA12_26160</name>
</gene>
<feature type="region of interest" description="Disordered" evidence="1">
    <location>
        <begin position="1"/>
        <end position="25"/>
    </location>
</feature>
<keyword evidence="2" id="KW-0812">Transmembrane</keyword>
<name>A0A517PAX8_9PLAN</name>
<evidence type="ECO:0008006" key="5">
    <source>
        <dbReference type="Google" id="ProtNLM"/>
    </source>
</evidence>
<evidence type="ECO:0000256" key="1">
    <source>
        <dbReference type="SAM" id="MobiDB-lite"/>
    </source>
</evidence>
<evidence type="ECO:0000313" key="4">
    <source>
        <dbReference type="Proteomes" id="UP000318741"/>
    </source>
</evidence>
<feature type="compositionally biased region" description="Pro residues" evidence="1">
    <location>
        <begin position="1"/>
        <end position="10"/>
    </location>
</feature>
<keyword evidence="2" id="KW-0472">Membrane</keyword>
<proteinExistence type="predicted"/>
<evidence type="ECO:0000256" key="2">
    <source>
        <dbReference type="SAM" id="Phobius"/>
    </source>
</evidence>
<dbReference type="AlphaFoldDB" id="A0A517PAX8"/>
<sequence length="494" mass="53995">MSDPISPPPQSSAGGTPFNRSSPSPSEAWRAGSLILIALSLGLHVAALVRAEPLRSANDRSRWATVRALTERGDFRIDPYEFQPGWSTIDQVQVNGNLYSTKPAPLPIVAAAISLPVEAVTGWKLAENPAPHTRWVLLFLNLVPFAAALWAVRSLLTDVARTDLARFLALGTLGFATAVSAFLPVFNNHTIGACCCALAAVPLIRIWRGARDGWRFAAAGLFAALTVCNELPAGLFGLAAFAVCLRADWKRTFAWFAPAAAVPLLLFVAATVWQTGSVKPFYMTYGTETYEFVRNGRPSYWMNPTGLDAARDGFWMYLFHCTFGHHGLFSLTPVWLLAVWSWARSLAALFKRAAHGAAHEQHPLAAFAAATGLLSVAILAFYLTRTENYNYGGRSVALRWMIWLAPLWALSLAPLADALDRRRWFAPLAACLLALSVTSAWLDSPDPWQNPWLMRELESRGWVDYALAEPNGAAADDDGRGGQFAFLRADRGLP</sequence>
<feature type="transmembrane region" description="Helical" evidence="2">
    <location>
        <begin position="364"/>
        <end position="384"/>
    </location>
</feature>
<feature type="transmembrane region" description="Helical" evidence="2">
    <location>
        <begin position="190"/>
        <end position="207"/>
    </location>
</feature>
<feature type="transmembrane region" description="Helical" evidence="2">
    <location>
        <begin position="252"/>
        <end position="273"/>
    </location>
</feature>
<evidence type="ECO:0000313" key="3">
    <source>
        <dbReference type="EMBL" id="QDT16511.1"/>
    </source>
</evidence>
<dbReference type="Proteomes" id="UP000318741">
    <property type="component" value="Chromosome"/>
</dbReference>